<organism evidence="1 2">
    <name type="scientific">Lactuca virosa</name>
    <dbReference type="NCBI Taxonomy" id="75947"/>
    <lineage>
        <taxon>Eukaryota</taxon>
        <taxon>Viridiplantae</taxon>
        <taxon>Streptophyta</taxon>
        <taxon>Embryophyta</taxon>
        <taxon>Tracheophyta</taxon>
        <taxon>Spermatophyta</taxon>
        <taxon>Magnoliopsida</taxon>
        <taxon>eudicotyledons</taxon>
        <taxon>Gunneridae</taxon>
        <taxon>Pentapetalae</taxon>
        <taxon>asterids</taxon>
        <taxon>campanulids</taxon>
        <taxon>Asterales</taxon>
        <taxon>Asteraceae</taxon>
        <taxon>Cichorioideae</taxon>
        <taxon>Cichorieae</taxon>
        <taxon>Lactucinae</taxon>
        <taxon>Lactuca</taxon>
    </lineage>
</organism>
<protein>
    <submittedName>
        <fullName evidence="1">Uncharacterized protein</fullName>
    </submittedName>
</protein>
<reference evidence="1 2" key="1">
    <citation type="submission" date="2022-01" db="EMBL/GenBank/DDBJ databases">
        <authorList>
            <person name="Xiong W."/>
            <person name="Schranz E."/>
        </authorList>
    </citation>
    <scope>NUCLEOTIDE SEQUENCE [LARGE SCALE GENOMIC DNA]</scope>
</reference>
<name>A0AAU9MG25_9ASTR</name>
<evidence type="ECO:0000313" key="2">
    <source>
        <dbReference type="Proteomes" id="UP001157418"/>
    </source>
</evidence>
<keyword evidence="2" id="KW-1185">Reference proteome</keyword>
<proteinExistence type="predicted"/>
<evidence type="ECO:0000313" key="1">
    <source>
        <dbReference type="EMBL" id="CAH1424682.1"/>
    </source>
</evidence>
<gene>
    <name evidence="1" type="ORF">LVIROSA_LOCUS11872</name>
</gene>
<dbReference type="AlphaFoldDB" id="A0AAU9MG25"/>
<sequence>MNVLPITGLRRINFGNGSRVSFSLNVQKSVVSILSAFEDSLKKCLTAVFGSITRGIHWKLHWSILHMSYRL</sequence>
<dbReference type="Proteomes" id="UP001157418">
    <property type="component" value="Unassembled WGS sequence"/>
</dbReference>
<accession>A0AAU9MG25</accession>
<dbReference type="EMBL" id="CAKMRJ010001823">
    <property type="protein sequence ID" value="CAH1424682.1"/>
    <property type="molecule type" value="Genomic_DNA"/>
</dbReference>
<comment type="caution">
    <text evidence="1">The sequence shown here is derived from an EMBL/GenBank/DDBJ whole genome shotgun (WGS) entry which is preliminary data.</text>
</comment>